<evidence type="ECO:0000256" key="2">
    <source>
        <dbReference type="ARBA" id="ARBA00022692"/>
    </source>
</evidence>
<organism evidence="6 7">
    <name type="scientific">Hyaloscypha hepaticicola</name>
    <dbReference type="NCBI Taxonomy" id="2082293"/>
    <lineage>
        <taxon>Eukaryota</taxon>
        <taxon>Fungi</taxon>
        <taxon>Dikarya</taxon>
        <taxon>Ascomycota</taxon>
        <taxon>Pezizomycotina</taxon>
        <taxon>Leotiomycetes</taxon>
        <taxon>Helotiales</taxon>
        <taxon>Hyaloscyphaceae</taxon>
        <taxon>Hyaloscypha</taxon>
    </lineage>
</organism>
<feature type="transmembrane region" description="Helical" evidence="5">
    <location>
        <begin position="168"/>
        <end position="188"/>
    </location>
</feature>
<keyword evidence="2 5" id="KW-0812">Transmembrane</keyword>
<evidence type="ECO:0000256" key="3">
    <source>
        <dbReference type="ARBA" id="ARBA00022989"/>
    </source>
</evidence>
<comment type="subcellular location">
    <subcellularLocation>
        <location evidence="1">Membrane</location>
        <topology evidence="1">Multi-pass membrane protein</topology>
    </subcellularLocation>
</comment>
<evidence type="ECO:0000313" key="6">
    <source>
        <dbReference type="EMBL" id="PMD21030.1"/>
    </source>
</evidence>
<gene>
    <name evidence="6" type="ORF">NA56DRAFT_646162</name>
</gene>
<accession>A0A2J6Q413</accession>
<dbReference type="OrthoDB" id="408493at2759"/>
<sequence>MALSTSTFLLCLYVFCETIRANYAYYAFRNFPQISGSAVILLSEIFKLSIAAFFLWRQSDNFSISTIQKFFESSQKGEVDFNETLKFATPAALYLMNNLIYYTVLPLTNPSLLQVCIIAKLPTTGILHHYMIKPQKNVYAWISLFWLGLGLFAFNIPSGPQDVAIENSWYLAPVAGFVIACLSALASISSETSTKEGEFWESQAYLYIWGVIFAAIAYPIMPGGSAQAKDETTTFGFFTAIIGLVTITGGTGLVVAVVLRARDNILKVIGTAVSLVTIAVSQFIFMPDLRASTFTPWKVCGGGIVATATWCYNHYSQEPWPPRNDDFHAIAQIDMEVMESAEGKDGGSKEPKYGRGQPIKSSLPLRELCPDATKIVLCGLLIAYMTMEVALRQPG</sequence>
<name>A0A2J6Q413_9HELO</name>
<keyword evidence="7" id="KW-1185">Reference proteome</keyword>
<feature type="transmembrane region" description="Helical" evidence="5">
    <location>
        <begin position="138"/>
        <end position="156"/>
    </location>
</feature>
<feature type="transmembrane region" description="Helical" evidence="5">
    <location>
        <begin position="233"/>
        <end position="258"/>
    </location>
</feature>
<proteinExistence type="predicted"/>
<dbReference type="Pfam" id="PF04142">
    <property type="entry name" value="Nuc_sug_transp"/>
    <property type="match status" value="1"/>
</dbReference>
<dbReference type="InterPro" id="IPR007271">
    <property type="entry name" value="Nuc_sug_transpt"/>
</dbReference>
<dbReference type="STRING" id="1745343.A0A2J6Q413"/>
<evidence type="ECO:0000313" key="7">
    <source>
        <dbReference type="Proteomes" id="UP000235672"/>
    </source>
</evidence>
<feature type="transmembrane region" description="Helical" evidence="5">
    <location>
        <begin position="204"/>
        <end position="221"/>
    </location>
</feature>
<reference evidence="6 7" key="1">
    <citation type="submission" date="2016-05" db="EMBL/GenBank/DDBJ databases">
        <title>A degradative enzymes factory behind the ericoid mycorrhizal symbiosis.</title>
        <authorList>
            <consortium name="DOE Joint Genome Institute"/>
            <person name="Martino E."/>
            <person name="Morin E."/>
            <person name="Grelet G."/>
            <person name="Kuo A."/>
            <person name="Kohler A."/>
            <person name="Daghino S."/>
            <person name="Barry K."/>
            <person name="Choi C."/>
            <person name="Cichocki N."/>
            <person name="Clum A."/>
            <person name="Copeland A."/>
            <person name="Hainaut M."/>
            <person name="Haridas S."/>
            <person name="Labutti K."/>
            <person name="Lindquist E."/>
            <person name="Lipzen A."/>
            <person name="Khouja H.-R."/>
            <person name="Murat C."/>
            <person name="Ohm R."/>
            <person name="Olson A."/>
            <person name="Spatafora J."/>
            <person name="Veneault-Fourrey C."/>
            <person name="Henrissat B."/>
            <person name="Grigoriev I."/>
            <person name="Martin F."/>
            <person name="Perotto S."/>
        </authorList>
    </citation>
    <scope>NUCLEOTIDE SEQUENCE [LARGE SCALE GENOMIC DNA]</scope>
    <source>
        <strain evidence="6 7">UAMH 7357</strain>
    </source>
</reference>
<evidence type="ECO:0000256" key="4">
    <source>
        <dbReference type="ARBA" id="ARBA00023136"/>
    </source>
</evidence>
<keyword evidence="3 5" id="KW-1133">Transmembrane helix</keyword>
<dbReference type="AlphaFoldDB" id="A0A2J6Q413"/>
<dbReference type="GO" id="GO:0000139">
    <property type="term" value="C:Golgi membrane"/>
    <property type="evidence" value="ECO:0007669"/>
    <property type="project" value="InterPro"/>
</dbReference>
<keyword evidence="4 5" id="KW-0472">Membrane</keyword>
<dbReference type="PANTHER" id="PTHR10231">
    <property type="entry name" value="NUCLEOTIDE-SUGAR TRANSMEMBRANE TRANSPORTER"/>
    <property type="match status" value="1"/>
</dbReference>
<feature type="transmembrane region" description="Helical" evidence="5">
    <location>
        <begin position="265"/>
        <end position="285"/>
    </location>
</feature>
<protein>
    <submittedName>
        <fullName evidence="6">Uncharacterized protein</fullName>
    </submittedName>
</protein>
<dbReference type="EMBL" id="KZ613483">
    <property type="protein sequence ID" value="PMD21030.1"/>
    <property type="molecule type" value="Genomic_DNA"/>
</dbReference>
<dbReference type="GO" id="GO:0015165">
    <property type="term" value="F:pyrimidine nucleotide-sugar transmembrane transporter activity"/>
    <property type="evidence" value="ECO:0007669"/>
    <property type="project" value="InterPro"/>
</dbReference>
<dbReference type="Proteomes" id="UP000235672">
    <property type="component" value="Unassembled WGS sequence"/>
</dbReference>
<evidence type="ECO:0000256" key="1">
    <source>
        <dbReference type="ARBA" id="ARBA00004141"/>
    </source>
</evidence>
<feature type="transmembrane region" description="Helical" evidence="5">
    <location>
        <begin position="32"/>
        <end position="56"/>
    </location>
</feature>
<evidence type="ECO:0000256" key="5">
    <source>
        <dbReference type="SAM" id="Phobius"/>
    </source>
</evidence>